<protein>
    <recommendedName>
        <fullName evidence="3 13">Cutinase</fullName>
        <ecNumber evidence="3 13">3.1.1.74</ecNumber>
    </recommendedName>
</protein>
<organism evidence="14 15">
    <name type="scientific">Trichoderma harzianum CBS 226.95</name>
    <dbReference type="NCBI Taxonomy" id="983964"/>
    <lineage>
        <taxon>Eukaryota</taxon>
        <taxon>Fungi</taxon>
        <taxon>Dikarya</taxon>
        <taxon>Ascomycota</taxon>
        <taxon>Pezizomycotina</taxon>
        <taxon>Sordariomycetes</taxon>
        <taxon>Hypocreomycetidae</taxon>
        <taxon>Hypocreales</taxon>
        <taxon>Hypocreaceae</taxon>
        <taxon>Trichoderma</taxon>
    </lineage>
</organism>
<feature type="disulfide bond" evidence="12">
    <location>
        <begin position="191"/>
        <end position="198"/>
    </location>
</feature>
<name>A0A2T3ZUU5_TRIHA</name>
<evidence type="ECO:0000256" key="6">
    <source>
        <dbReference type="ARBA" id="ARBA00022729"/>
    </source>
</evidence>
<evidence type="ECO:0000313" key="15">
    <source>
        <dbReference type="Proteomes" id="UP000241690"/>
    </source>
</evidence>
<dbReference type="PRINTS" id="PR00129">
    <property type="entry name" value="CUTINASE"/>
</dbReference>
<evidence type="ECO:0000256" key="7">
    <source>
        <dbReference type="ARBA" id="ARBA00022801"/>
    </source>
</evidence>
<feature type="signal peptide" evidence="13">
    <location>
        <begin position="1"/>
        <end position="21"/>
    </location>
</feature>
<keyword evidence="7 13" id="KW-0378">Hydrolase</keyword>
<dbReference type="GO" id="GO:0005576">
    <property type="term" value="C:extracellular region"/>
    <property type="evidence" value="ECO:0007669"/>
    <property type="project" value="UniProtKB-SubCell"/>
</dbReference>
<proteinExistence type="inferred from homology"/>
<evidence type="ECO:0000256" key="9">
    <source>
        <dbReference type="ARBA" id="ARBA00023157"/>
    </source>
</evidence>
<dbReference type="EMBL" id="KZ679698">
    <property type="protein sequence ID" value="PTB48590.1"/>
    <property type="molecule type" value="Genomic_DNA"/>
</dbReference>
<feature type="disulfide bond" evidence="12">
    <location>
        <begin position="48"/>
        <end position="129"/>
    </location>
</feature>
<dbReference type="InterPro" id="IPR011150">
    <property type="entry name" value="Cutinase_monf"/>
</dbReference>
<keyword evidence="9 12" id="KW-1015">Disulfide bond</keyword>
<evidence type="ECO:0000256" key="3">
    <source>
        <dbReference type="ARBA" id="ARBA00013095"/>
    </source>
</evidence>
<dbReference type="SMART" id="SM01110">
    <property type="entry name" value="Cutinase"/>
    <property type="match status" value="1"/>
</dbReference>
<dbReference type="STRING" id="983964.A0A2T3ZUU5"/>
<dbReference type="InterPro" id="IPR029058">
    <property type="entry name" value="AB_hydrolase_fold"/>
</dbReference>
<dbReference type="PANTHER" id="PTHR48250">
    <property type="entry name" value="CUTINASE 2-RELATED"/>
    <property type="match status" value="1"/>
</dbReference>
<comment type="function">
    <text evidence="13">Catalyzes the hydrolysis of complex carboxylic polyesters found in the cell wall of plants. Degrades cutin, a macromolecule that forms the structure of the plant cuticle.</text>
</comment>
<evidence type="ECO:0000256" key="2">
    <source>
        <dbReference type="ARBA" id="ARBA00007534"/>
    </source>
</evidence>
<dbReference type="PROSITE" id="PS00931">
    <property type="entry name" value="CUTINASE_2"/>
    <property type="match status" value="1"/>
</dbReference>
<dbReference type="GO" id="GO:0050525">
    <property type="term" value="F:cutinase activity"/>
    <property type="evidence" value="ECO:0007669"/>
    <property type="project" value="UniProtKB-UniRule"/>
</dbReference>
<keyword evidence="6 13" id="KW-0732">Signal</keyword>
<keyword evidence="5 13" id="KW-0964">Secreted</keyword>
<keyword evidence="15" id="KW-1185">Reference proteome</keyword>
<evidence type="ECO:0000256" key="13">
    <source>
        <dbReference type="RuleBase" id="RU361263"/>
    </source>
</evidence>
<evidence type="ECO:0000256" key="11">
    <source>
        <dbReference type="PIRSR" id="PIRSR611150-1"/>
    </source>
</evidence>
<dbReference type="RefSeq" id="XP_024768267.1">
    <property type="nucleotide sequence ID" value="XM_024912353.1"/>
</dbReference>
<evidence type="ECO:0000256" key="12">
    <source>
        <dbReference type="PIRSR" id="PIRSR611150-2"/>
    </source>
</evidence>
<feature type="active site" description="Nucleophile" evidence="11">
    <location>
        <position position="140"/>
    </location>
</feature>
<dbReference type="GeneID" id="36620912"/>
<feature type="active site" description="Proton donor/acceptor" evidence="11">
    <location>
        <position position="208"/>
    </location>
</feature>
<evidence type="ECO:0000256" key="5">
    <source>
        <dbReference type="ARBA" id="ARBA00022525"/>
    </source>
</evidence>
<keyword evidence="8" id="KW-0843">Virulence</keyword>
<feature type="active site" evidence="11">
    <location>
        <position position="195"/>
    </location>
</feature>
<gene>
    <name evidence="14" type="ORF">M431DRAFT_128023</name>
</gene>
<evidence type="ECO:0000256" key="8">
    <source>
        <dbReference type="ARBA" id="ARBA00023026"/>
    </source>
</evidence>
<dbReference type="InterPro" id="IPR000675">
    <property type="entry name" value="Cutinase/axe"/>
</dbReference>
<comment type="similarity">
    <text evidence="2 13">Belongs to the cutinase family.</text>
</comment>
<keyword evidence="4 13" id="KW-0719">Serine esterase</keyword>
<evidence type="ECO:0000313" key="14">
    <source>
        <dbReference type="EMBL" id="PTB48590.1"/>
    </source>
</evidence>
<feature type="chain" id="PRO_5015373041" description="Cutinase" evidence="13">
    <location>
        <begin position="22"/>
        <end position="228"/>
    </location>
</feature>
<evidence type="ECO:0000256" key="10">
    <source>
        <dbReference type="ARBA" id="ARBA00034045"/>
    </source>
</evidence>
<evidence type="ECO:0000256" key="4">
    <source>
        <dbReference type="ARBA" id="ARBA00022487"/>
    </source>
</evidence>
<dbReference type="InterPro" id="IPR043580">
    <property type="entry name" value="CUTINASE_1"/>
</dbReference>
<dbReference type="AlphaFoldDB" id="A0A2T3ZUU5"/>
<dbReference type="EC" id="3.1.1.74" evidence="3 13"/>
<dbReference type="PANTHER" id="PTHR48250:SF3">
    <property type="entry name" value="CUTINASE 1-RELATED"/>
    <property type="match status" value="1"/>
</dbReference>
<accession>A0A2T3ZUU5</accession>
<dbReference type="Pfam" id="PF01083">
    <property type="entry name" value="Cutinase"/>
    <property type="match status" value="1"/>
</dbReference>
<dbReference type="PROSITE" id="PS00155">
    <property type="entry name" value="CUTINASE_1"/>
    <property type="match status" value="1"/>
</dbReference>
<comment type="catalytic activity">
    <reaction evidence="10 13">
        <text>cutin + H2O = cutin monomers.</text>
        <dbReference type="EC" id="3.1.1.74"/>
    </reaction>
</comment>
<dbReference type="Gene3D" id="3.40.50.1820">
    <property type="entry name" value="alpha/beta hydrolase"/>
    <property type="match status" value="1"/>
</dbReference>
<sequence>MKFLRLVPYLALGAAVPVQHATEGVASLAERQLSTTRNELESGSSFACPRVIFIFARASTEIGNMVGGASAGPAVANALEGHYGASQVWVQGVGDPYTADLASNFLPGGTSQAAINEAKRLFNEANQKCPNSAIVAGGYSQGTAVMSGSISGLSSTVQNQIKGVVLFGYTQNFQNGGGIPNFPSSKLDVFCAATDAVCYGTLFILPAHFLYIDEAADEAPDFLINRIG</sequence>
<reference evidence="14 15" key="1">
    <citation type="submission" date="2016-07" db="EMBL/GenBank/DDBJ databases">
        <title>Multiple horizontal gene transfer events from other fungi enriched the ability of initially mycotrophic Trichoderma (Ascomycota) to feed on dead plant biomass.</title>
        <authorList>
            <consortium name="DOE Joint Genome Institute"/>
            <person name="Aerts A."/>
            <person name="Atanasova L."/>
            <person name="Chenthamara K."/>
            <person name="Zhang J."/>
            <person name="Grujic M."/>
            <person name="Henrissat B."/>
            <person name="Kuo A."/>
            <person name="Salamov A."/>
            <person name="Lipzen A."/>
            <person name="Labutti K."/>
            <person name="Barry K."/>
            <person name="Miao Y."/>
            <person name="Rahimi M.J."/>
            <person name="Shen Q."/>
            <person name="Grigoriev I.V."/>
            <person name="Kubicek C.P."/>
            <person name="Druzhinina I.S."/>
        </authorList>
    </citation>
    <scope>NUCLEOTIDE SEQUENCE [LARGE SCALE GENOMIC DNA]</scope>
    <source>
        <strain evidence="14 15">CBS 226.95</strain>
    </source>
</reference>
<dbReference type="InterPro" id="IPR043579">
    <property type="entry name" value="CUTINASE_2"/>
</dbReference>
<dbReference type="SUPFAM" id="SSF53474">
    <property type="entry name" value="alpha/beta-Hydrolases"/>
    <property type="match status" value="1"/>
</dbReference>
<comment type="subcellular location">
    <subcellularLocation>
        <location evidence="1 13">Secreted</location>
    </subcellularLocation>
</comment>
<dbReference type="Proteomes" id="UP000241690">
    <property type="component" value="Unassembled WGS sequence"/>
</dbReference>
<dbReference type="GO" id="GO:0016052">
    <property type="term" value="P:carbohydrate catabolic process"/>
    <property type="evidence" value="ECO:0007669"/>
    <property type="project" value="TreeGrafter"/>
</dbReference>
<dbReference type="FunFam" id="3.40.50.1820:FF:000235">
    <property type="entry name" value="Cutinase 1"/>
    <property type="match status" value="1"/>
</dbReference>
<evidence type="ECO:0000256" key="1">
    <source>
        <dbReference type="ARBA" id="ARBA00004613"/>
    </source>
</evidence>